<keyword evidence="1" id="KW-0472">Membrane</keyword>
<protein>
    <submittedName>
        <fullName evidence="3">Membrane-bound mannosyltransferase protein</fullName>
    </submittedName>
</protein>
<reference evidence="3 4" key="1">
    <citation type="journal article" date="2011" name="J. Bacteriol.">
        <title>Genome sequence of Halorhabdus tiamatea, the first archaeon isolated from a deep-sea anoxic brine lake.</title>
        <authorList>
            <person name="Antunes A."/>
            <person name="Alam I."/>
            <person name="Bajic V.B."/>
            <person name="Stingl U."/>
        </authorList>
    </citation>
    <scope>NUCLEOTIDE SEQUENCE [LARGE SCALE GENOMIC DNA]</scope>
    <source>
        <strain evidence="3 4">SARL4B</strain>
    </source>
</reference>
<keyword evidence="3" id="KW-0328">Glycosyltransferase</keyword>
<evidence type="ECO:0000259" key="2">
    <source>
        <dbReference type="Pfam" id="PF13231"/>
    </source>
</evidence>
<dbReference type="InterPro" id="IPR038731">
    <property type="entry name" value="RgtA/B/C-like"/>
</dbReference>
<accession>U2F9S7</accession>
<dbReference type="PATRIC" id="fig|1033806.13.peg.2460"/>
<feature type="transmembrane region" description="Helical" evidence="1">
    <location>
        <begin position="387"/>
        <end position="409"/>
    </location>
</feature>
<feature type="transmembrane region" description="Helical" evidence="1">
    <location>
        <begin position="421"/>
        <end position="444"/>
    </location>
</feature>
<organism evidence="3 4">
    <name type="scientific">Halorhabdus tiamatea SARL4B</name>
    <dbReference type="NCBI Taxonomy" id="1033806"/>
    <lineage>
        <taxon>Archaea</taxon>
        <taxon>Methanobacteriati</taxon>
        <taxon>Methanobacteriota</taxon>
        <taxon>Stenosarchaea group</taxon>
        <taxon>Halobacteria</taxon>
        <taxon>Halobacteriales</taxon>
        <taxon>Haloarculaceae</taxon>
        <taxon>Halorhabdus</taxon>
    </lineage>
</organism>
<dbReference type="eggNOG" id="arCOG00562">
    <property type="taxonomic scope" value="Archaea"/>
</dbReference>
<dbReference type="AlphaFoldDB" id="U2F9S7"/>
<keyword evidence="1" id="KW-1133">Transmembrane helix</keyword>
<feature type="domain" description="Glycosyltransferase RgtA/B/C/D-like" evidence="2">
    <location>
        <begin position="85"/>
        <end position="211"/>
    </location>
</feature>
<feature type="transmembrane region" description="Helical" evidence="1">
    <location>
        <begin position="207"/>
        <end position="226"/>
    </location>
</feature>
<keyword evidence="1" id="KW-0812">Transmembrane</keyword>
<evidence type="ECO:0000313" key="4">
    <source>
        <dbReference type="Proteomes" id="UP000003861"/>
    </source>
</evidence>
<keyword evidence="3" id="KW-0808">Transferase</keyword>
<feature type="transmembrane region" description="Helical" evidence="1">
    <location>
        <begin position="105"/>
        <end position="125"/>
    </location>
</feature>
<evidence type="ECO:0000256" key="1">
    <source>
        <dbReference type="SAM" id="Phobius"/>
    </source>
</evidence>
<dbReference type="Pfam" id="PF13231">
    <property type="entry name" value="PMT_2"/>
    <property type="match status" value="1"/>
</dbReference>
<evidence type="ECO:0000313" key="3">
    <source>
        <dbReference type="EMBL" id="ERJ05249.1"/>
    </source>
</evidence>
<feature type="transmembrane region" description="Helical" evidence="1">
    <location>
        <begin position="247"/>
        <end position="267"/>
    </location>
</feature>
<comment type="caution">
    <text evidence="3">The sequence shown here is derived from an EMBL/GenBank/DDBJ whole genome shotgun (WGS) entry which is preliminary data.</text>
</comment>
<proteinExistence type="predicted"/>
<dbReference type="InterPro" id="IPR019962">
    <property type="entry name" value="CHP03663"/>
</dbReference>
<gene>
    <name evidence="3" type="ORF">HLRTI_002761</name>
</gene>
<sequence length="606" mass="65526">MRTHAKFSTTTRLKRPGVAPFVNRVIDRLGLKEPRRALALVVLAALVARLVALDVRVAHWDEARVGYWILHTADTGWWEYRPIIHGPFVQHVTRWTFAVAGVSDFTMRLPVALIGSALPATALLFRSRLRDVETIALGVILAANPLLLYYSRFMRSDLPLAAFAFVTLGAIVAAIDTDRRRYLHLAAIAFALALTTKENAVLYPVSWLGALTMLAVTAVVIAYRAGDDPLESVTRPGIAALRRFHSWRRTLLVLPGEMLVVLVFFYAPRSPESDAGLWSALADPALLPGVVWEATIGSAAAVVTWAAPDKRAHPDISSLGDLGPLLVSYAPFFAHFLAVIAVAAAATTIMALAGLRWRRRPIVTFCGWWALSGVVGYPYVADIKAPWLAVHVVVALAIPAAVGLVVVHDRLRQARLDGRDVATVGLAALLVTSGVFVVGSSAVVTYQQPPHGLNIVAQGGQPGGDVRPVLDNIQTVAGDDDIPDVLFYGDLAVDNESYNDRSGAAANWYYRLPLPWYTETANATVISAPDLESLPADPPPIVIANSTYRGDLEAELPGYSVRETAIVLRPQPVALRAFGFSYQLKGKTYVFFVDQEAVAGAVSDDG</sequence>
<feature type="transmembrane region" description="Helical" evidence="1">
    <location>
        <begin position="132"/>
        <end position="152"/>
    </location>
</feature>
<feature type="transmembrane region" description="Helical" evidence="1">
    <location>
        <begin position="362"/>
        <end position="381"/>
    </location>
</feature>
<dbReference type="PANTHER" id="PTHR41710:SF2">
    <property type="entry name" value="GLYCOSYL TRANSFERASE FAMILY 39_83 DOMAIN-CONTAINING PROTEIN"/>
    <property type="match status" value="1"/>
</dbReference>
<feature type="transmembrane region" description="Helical" evidence="1">
    <location>
        <begin position="37"/>
        <end position="58"/>
    </location>
</feature>
<feature type="transmembrane region" description="Helical" evidence="1">
    <location>
        <begin position="332"/>
        <end position="355"/>
    </location>
</feature>
<dbReference type="EMBL" id="AFNT02000039">
    <property type="protein sequence ID" value="ERJ05249.1"/>
    <property type="molecule type" value="Genomic_DNA"/>
</dbReference>
<name>U2F9S7_9EURY</name>
<dbReference type="STRING" id="1033806.HTIA_0027"/>
<dbReference type="NCBIfam" id="TIGR03663">
    <property type="entry name" value="flippase activity-associated protein Agl23"/>
    <property type="match status" value="1"/>
</dbReference>
<dbReference type="PANTHER" id="PTHR41710">
    <property type="entry name" value="GLYCOSYL TRANSFERASE, FAMILY 39"/>
    <property type="match status" value="1"/>
</dbReference>
<feature type="transmembrane region" description="Helical" evidence="1">
    <location>
        <begin position="158"/>
        <end position="175"/>
    </location>
</feature>
<dbReference type="GO" id="GO:0016757">
    <property type="term" value="F:glycosyltransferase activity"/>
    <property type="evidence" value="ECO:0007669"/>
    <property type="project" value="UniProtKB-KW"/>
</dbReference>
<feature type="transmembrane region" description="Helical" evidence="1">
    <location>
        <begin position="182"/>
        <end position="201"/>
    </location>
</feature>
<reference evidence="3 4" key="2">
    <citation type="journal article" date="2013" name="PLoS ONE">
        <title>INDIGO - INtegrated Data Warehouse of MIcrobial GenOmes with Examples from the Red Sea Extremophiles.</title>
        <authorList>
            <person name="Alam I."/>
            <person name="Antunes A."/>
            <person name="Kamau A.A."/>
            <person name="Ba Alawi W."/>
            <person name="Kalkatawi M."/>
            <person name="Stingl U."/>
            <person name="Bajic V.B."/>
        </authorList>
    </citation>
    <scope>NUCLEOTIDE SEQUENCE [LARGE SCALE GENOMIC DNA]</scope>
    <source>
        <strain evidence="3 4">SARL4B</strain>
    </source>
</reference>
<dbReference type="Proteomes" id="UP000003861">
    <property type="component" value="Unassembled WGS sequence"/>
</dbReference>